<dbReference type="Gene3D" id="2.170.130.10">
    <property type="entry name" value="TonB-dependent receptor, plug domain"/>
    <property type="match status" value="1"/>
</dbReference>
<dbReference type="GO" id="GO:0009279">
    <property type="term" value="C:cell outer membrane"/>
    <property type="evidence" value="ECO:0007669"/>
    <property type="project" value="UniProtKB-SubCell"/>
</dbReference>
<keyword evidence="1" id="KW-1134">Transmembrane beta strand</keyword>
<dbReference type="SUPFAM" id="SSF56935">
    <property type="entry name" value="Porins"/>
    <property type="match status" value="1"/>
</dbReference>
<keyword evidence="5" id="KW-1185">Reference proteome</keyword>
<dbReference type="Pfam" id="PF13715">
    <property type="entry name" value="CarbopepD_reg_2"/>
    <property type="match status" value="1"/>
</dbReference>
<dbReference type="SUPFAM" id="SSF49464">
    <property type="entry name" value="Carboxypeptidase regulatory domain-like"/>
    <property type="match status" value="1"/>
</dbReference>
<accession>A0A926NUR1</accession>
<dbReference type="Pfam" id="PF07715">
    <property type="entry name" value="Plug"/>
    <property type="match status" value="1"/>
</dbReference>
<dbReference type="InterPro" id="IPR008969">
    <property type="entry name" value="CarboxyPept-like_regulatory"/>
</dbReference>
<feature type="chain" id="PRO_5037427563" evidence="2">
    <location>
        <begin position="23"/>
        <end position="1068"/>
    </location>
</feature>
<evidence type="ECO:0000313" key="5">
    <source>
        <dbReference type="Proteomes" id="UP000619078"/>
    </source>
</evidence>
<dbReference type="AlphaFoldDB" id="A0A926NUR1"/>
<dbReference type="NCBIfam" id="TIGR04056">
    <property type="entry name" value="OMP_RagA_SusC"/>
    <property type="match status" value="1"/>
</dbReference>
<dbReference type="Proteomes" id="UP000619078">
    <property type="component" value="Unassembled WGS sequence"/>
</dbReference>
<gene>
    <name evidence="4" type="ORF">IDJ76_19800</name>
</gene>
<sequence length="1068" mass="118069">MKRLIFFIALFALGLNATQANAQSRQIRGVVRDDKGTLPGVTVQEKGLLTNGVATNVNGEYKLTLRGNQNVVIVKAIGYITKEVDVSDKTVIDVLIQQSSQDLSEVVVVGYGIQKKLTFTGSQSAVSGAQIRENPSASLQNTLAGRVTGFISQQRSGQPGSDGAAFLVRGQGSLNGNDNPLIIVDDIEYTYEQFARLDPNEVESVTVLKDASQTAVYGIKGGNGVVVVTTRRGKTGKPRISFRTDYGLSDFTILPTYLDSYNTALLRNLADVNDNKYSASPNPNFKPTWTDQDLALFQNGQDPYGHPNVDWKKELFKNNAAQYKATFDVSGGTDKLKYFISLSYLNQGGNTRDYSQGQGYDGNFYNRRYNYRSNLDINVNSNLSLSIDAYGNIGEINTPSVAYNSTNGNKNDVFSEFGSYLALAPYAYPIKNPNGSFGYSNYQKTLTGYVTPNIIQRLSLDGYNRNYENNMVLTTSVNEKLGFITEGLSAKGTVSYTSNYTGSKGLTRTNLPSYIYTPANGTTPESYAPAFTDVYRLERLGTNYNPNGPNFGTQRRITAQAFLNYDRTFHDHHVSGLALYSLTSFNRGLATTNINYGNYNFIPNNTIGTTGRLGYDYKSKYIVQFSGAYNGSSRFTGDKRFGLFPAASVAYNVAEEPFFKNNIKFINQFKLRGSYGLVGSDQINNNTQSYTYLQSYISTNGNVSGQPGQGVGASFGETNGALPVNTGIQEGTLPNIAVTWDKEKQLDIGVDFTLFNSKLSGSVDYFKYNRYDQLISRGTVSAIFGQTLPPVNLGRTSRNGLEFELNFHDVIGKNFNYNFRATYSKVRSKVVFFDEASVQYPWQAYTGHSLNTEARYQFIGFYKDAADVAASPKPTVLTRPGDLKYADLNNDNIIDQRDQAVSDVNNVPVNNYGFQVGFGYKSFSISALFQGATDFNIRGYEESIRAFSSNLTAVHQQSWTPELGDNAKYPLLSSLRSISDPTFASTFWSISGNYLRLRTAEVSYTLPGRFLKKIGLQGARVYLSGNNLVTWSNAFKLYALDPEATNNTDRQTYPPQRIYNIGLSVSFN</sequence>
<dbReference type="InterPro" id="IPR037066">
    <property type="entry name" value="Plug_dom_sf"/>
</dbReference>
<comment type="similarity">
    <text evidence="1">Belongs to the TonB-dependent receptor family.</text>
</comment>
<evidence type="ECO:0000313" key="4">
    <source>
        <dbReference type="EMBL" id="MBD1395357.1"/>
    </source>
</evidence>
<keyword evidence="4" id="KW-0675">Receptor</keyword>
<feature type="domain" description="TonB-dependent receptor plug" evidence="3">
    <location>
        <begin position="117"/>
        <end position="225"/>
    </location>
</feature>
<keyword evidence="1" id="KW-0813">Transport</keyword>
<dbReference type="Gene3D" id="2.60.40.1120">
    <property type="entry name" value="Carboxypeptidase-like, regulatory domain"/>
    <property type="match status" value="1"/>
</dbReference>
<keyword evidence="1" id="KW-0472">Membrane</keyword>
<dbReference type="InterPro" id="IPR023996">
    <property type="entry name" value="TonB-dep_OMP_SusC/RagA"/>
</dbReference>
<keyword evidence="1" id="KW-0812">Transmembrane</keyword>
<keyword evidence="2" id="KW-0732">Signal</keyword>
<dbReference type="RefSeq" id="WP_191165915.1">
    <property type="nucleotide sequence ID" value="NZ_JACWMX010000011.1"/>
</dbReference>
<keyword evidence="1" id="KW-0998">Cell outer membrane</keyword>
<evidence type="ECO:0000256" key="1">
    <source>
        <dbReference type="PROSITE-ProRule" id="PRU01360"/>
    </source>
</evidence>
<dbReference type="NCBIfam" id="TIGR04057">
    <property type="entry name" value="SusC_RagA_signa"/>
    <property type="match status" value="1"/>
</dbReference>
<name>A0A926NUR1_9SPHI</name>
<organism evidence="4 5">
    <name type="scientific">Mucilaginibacter glaciei</name>
    <dbReference type="NCBI Taxonomy" id="2772109"/>
    <lineage>
        <taxon>Bacteria</taxon>
        <taxon>Pseudomonadati</taxon>
        <taxon>Bacteroidota</taxon>
        <taxon>Sphingobacteriia</taxon>
        <taxon>Sphingobacteriales</taxon>
        <taxon>Sphingobacteriaceae</taxon>
        <taxon>Mucilaginibacter</taxon>
    </lineage>
</organism>
<dbReference type="EMBL" id="JACWMX010000011">
    <property type="protein sequence ID" value="MBD1395357.1"/>
    <property type="molecule type" value="Genomic_DNA"/>
</dbReference>
<proteinExistence type="inferred from homology"/>
<evidence type="ECO:0000259" key="3">
    <source>
        <dbReference type="Pfam" id="PF07715"/>
    </source>
</evidence>
<dbReference type="InterPro" id="IPR012910">
    <property type="entry name" value="Plug_dom"/>
</dbReference>
<comment type="subcellular location">
    <subcellularLocation>
        <location evidence="1">Cell outer membrane</location>
        <topology evidence="1">Multi-pass membrane protein</topology>
    </subcellularLocation>
</comment>
<evidence type="ECO:0000256" key="2">
    <source>
        <dbReference type="SAM" id="SignalP"/>
    </source>
</evidence>
<protein>
    <submittedName>
        <fullName evidence="4">TonB-dependent receptor</fullName>
    </submittedName>
</protein>
<dbReference type="InterPro" id="IPR023997">
    <property type="entry name" value="TonB-dep_OMP_SusC/RagA_CS"/>
</dbReference>
<comment type="caution">
    <text evidence="4">The sequence shown here is derived from an EMBL/GenBank/DDBJ whole genome shotgun (WGS) entry which is preliminary data.</text>
</comment>
<dbReference type="FunFam" id="2.170.130.10:FF:000003">
    <property type="entry name" value="SusC/RagA family TonB-linked outer membrane protein"/>
    <property type="match status" value="1"/>
</dbReference>
<dbReference type="PROSITE" id="PS52016">
    <property type="entry name" value="TONB_DEPENDENT_REC_3"/>
    <property type="match status" value="1"/>
</dbReference>
<dbReference type="InterPro" id="IPR039426">
    <property type="entry name" value="TonB-dep_rcpt-like"/>
</dbReference>
<reference evidence="4" key="1">
    <citation type="submission" date="2020-09" db="EMBL/GenBank/DDBJ databases">
        <title>Novel species of Mucilaginibacter isolated from a glacier on the Tibetan Plateau.</title>
        <authorList>
            <person name="Liu Q."/>
            <person name="Xin Y.-H."/>
        </authorList>
    </citation>
    <scope>NUCLEOTIDE SEQUENCE</scope>
    <source>
        <strain evidence="4">ZB1P21</strain>
    </source>
</reference>
<feature type="signal peptide" evidence="2">
    <location>
        <begin position="1"/>
        <end position="22"/>
    </location>
</feature>